<dbReference type="EMBL" id="CAJVQB010042421">
    <property type="protein sequence ID" value="CAG8830387.1"/>
    <property type="molecule type" value="Genomic_DNA"/>
</dbReference>
<protein>
    <submittedName>
        <fullName evidence="1">4390_t:CDS:1</fullName>
    </submittedName>
</protein>
<evidence type="ECO:0000313" key="2">
    <source>
        <dbReference type="Proteomes" id="UP000789901"/>
    </source>
</evidence>
<reference evidence="1 2" key="1">
    <citation type="submission" date="2021-06" db="EMBL/GenBank/DDBJ databases">
        <authorList>
            <person name="Kallberg Y."/>
            <person name="Tangrot J."/>
            <person name="Rosling A."/>
        </authorList>
    </citation>
    <scope>NUCLEOTIDE SEQUENCE [LARGE SCALE GENOMIC DNA]</scope>
    <source>
        <strain evidence="1 2">120-4 pot B 10/14</strain>
    </source>
</reference>
<name>A0ABN7WFL2_GIGMA</name>
<accession>A0ABN7WFL2</accession>
<keyword evidence="2" id="KW-1185">Reference proteome</keyword>
<gene>
    <name evidence="1" type="ORF">GMARGA_LOCUS30295</name>
</gene>
<proteinExistence type="predicted"/>
<sequence>MEGSKVSPDKNLHEEEEEVIARLIQDFNFGETSDNNNKDVTNEEHFEEWILKSTGKNVSQVLKTLKSKIPSAKAYLHPIFLAYLIYQAKTKKLFTDVEWSEMKSDFDQTVEFKEIDDKNDLCDLFDKIQEAINHEVDDIITNVEKCIIENDKVDMMVATRDVLLRDGQDINGIECNHFKKLYTLGVHSYDLYQYRIFYDVYAMDWKAKDLWRLDLIKRTKLPQSNKQLLMLEKLVITLLRVELTLNNIERIRNDLAIEAARLHRSGNGRPSIIKKQYSYCEQRVG</sequence>
<evidence type="ECO:0000313" key="1">
    <source>
        <dbReference type="EMBL" id="CAG8830387.1"/>
    </source>
</evidence>
<dbReference type="Proteomes" id="UP000789901">
    <property type="component" value="Unassembled WGS sequence"/>
</dbReference>
<comment type="caution">
    <text evidence="1">The sequence shown here is derived from an EMBL/GenBank/DDBJ whole genome shotgun (WGS) entry which is preliminary data.</text>
</comment>
<feature type="non-terminal residue" evidence="1">
    <location>
        <position position="285"/>
    </location>
</feature>
<organism evidence="1 2">
    <name type="scientific">Gigaspora margarita</name>
    <dbReference type="NCBI Taxonomy" id="4874"/>
    <lineage>
        <taxon>Eukaryota</taxon>
        <taxon>Fungi</taxon>
        <taxon>Fungi incertae sedis</taxon>
        <taxon>Mucoromycota</taxon>
        <taxon>Glomeromycotina</taxon>
        <taxon>Glomeromycetes</taxon>
        <taxon>Diversisporales</taxon>
        <taxon>Gigasporaceae</taxon>
        <taxon>Gigaspora</taxon>
    </lineage>
</organism>